<organism evidence="2 3">
    <name type="scientific">Mangrovihabitans endophyticus</name>
    <dbReference type="NCBI Taxonomy" id="1751298"/>
    <lineage>
        <taxon>Bacteria</taxon>
        <taxon>Bacillati</taxon>
        <taxon>Actinomycetota</taxon>
        <taxon>Actinomycetes</taxon>
        <taxon>Micromonosporales</taxon>
        <taxon>Micromonosporaceae</taxon>
        <taxon>Mangrovihabitans</taxon>
    </lineage>
</organism>
<dbReference type="InterPro" id="IPR037523">
    <property type="entry name" value="VOC_core"/>
</dbReference>
<dbReference type="EMBL" id="BMMX01000001">
    <property type="protein sequence ID" value="GGK74175.1"/>
    <property type="molecule type" value="Genomic_DNA"/>
</dbReference>
<dbReference type="Proteomes" id="UP000656042">
    <property type="component" value="Unassembled WGS sequence"/>
</dbReference>
<dbReference type="CDD" id="cd07246">
    <property type="entry name" value="VOC_like"/>
    <property type="match status" value="1"/>
</dbReference>
<dbReference type="InterPro" id="IPR029068">
    <property type="entry name" value="Glyas_Bleomycin-R_OHBP_Dase"/>
</dbReference>
<dbReference type="SUPFAM" id="SSF54593">
    <property type="entry name" value="Glyoxalase/Bleomycin resistance protein/Dihydroxybiphenyl dioxygenase"/>
    <property type="match status" value="1"/>
</dbReference>
<keyword evidence="3" id="KW-1185">Reference proteome</keyword>
<dbReference type="RefSeq" id="WP_189077358.1">
    <property type="nucleotide sequence ID" value="NZ_BMMX01000001.1"/>
</dbReference>
<reference evidence="2" key="2">
    <citation type="submission" date="2020-09" db="EMBL/GenBank/DDBJ databases">
        <authorList>
            <person name="Sun Q."/>
            <person name="Zhou Y."/>
        </authorList>
    </citation>
    <scope>NUCLEOTIDE SEQUENCE</scope>
    <source>
        <strain evidence="2">CGMCC 4.7299</strain>
    </source>
</reference>
<dbReference type="AlphaFoldDB" id="A0A8J3FL25"/>
<gene>
    <name evidence="2" type="ORF">GCM10012284_05190</name>
</gene>
<dbReference type="Gene3D" id="3.30.720.120">
    <property type="match status" value="1"/>
</dbReference>
<protein>
    <submittedName>
        <fullName evidence="2">Glyoxalase</fullName>
    </submittedName>
</protein>
<dbReference type="InterPro" id="IPR004360">
    <property type="entry name" value="Glyas_Fos-R_dOase_dom"/>
</dbReference>
<evidence type="ECO:0000259" key="1">
    <source>
        <dbReference type="PROSITE" id="PS51819"/>
    </source>
</evidence>
<feature type="domain" description="VOC" evidence="1">
    <location>
        <begin position="8"/>
        <end position="131"/>
    </location>
</feature>
<dbReference type="PROSITE" id="PS51819">
    <property type="entry name" value="VOC"/>
    <property type="match status" value="1"/>
</dbReference>
<dbReference type="PANTHER" id="PTHR34109:SF1">
    <property type="entry name" value="VOC DOMAIN-CONTAINING PROTEIN"/>
    <property type="match status" value="1"/>
</dbReference>
<dbReference type="Pfam" id="PF00903">
    <property type="entry name" value="Glyoxalase"/>
    <property type="match status" value="1"/>
</dbReference>
<accession>A0A8J3FL25</accession>
<reference evidence="2" key="1">
    <citation type="journal article" date="2014" name="Int. J. Syst. Evol. Microbiol.">
        <title>Complete genome sequence of Corynebacterium casei LMG S-19264T (=DSM 44701T), isolated from a smear-ripened cheese.</title>
        <authorList>
            <consortium name="US DOE Joint Genome Institute (JGI-PGF)"/>
            <person name="Walter F."/>
            <person name="Albersmeier A."/>
            <person name="Kalinowski J."/>
            <person name="Ruckert C."/>
        </authorList>
    </citation>
    <scope>NUCLEOTIDE SEQUENCE</scope>
    <source>
        <strain evidence="2">CGMCC 4.7299</strain>
    </source>
</reference>
<evidence type="ECO:0000313" key="3">
    <source>
        <dbReference type="Proteomes" id="UP000656042"/>
    </source>
</evidence>
<evidence type="ECO:0000313" key="2">
    <source>
        <dbReference type="EMBL" id="GGK74175.1"/>
    </source>
</evidence>
<dbReference type="PANTHER" id="PTHR34109">
    <property type="entry name" value="BNAUNNG04460D PROTEIN-RELATED"/>
    <property type="match status" value="1"/>
</dbReference>
<dbReference type="Gene3D" id="3.30.720.110">
    <property type="match status" value="1"/>
</dbReference>
<sequence length="147" mass="15778">MVMPIPDGYPQLVAYLTVRDGNAAIDFYRRALGAKEIERHTLPDGRIAHAQIQLGAAVVMISDELPGLPAPATLGGTAVTLYLFVNDVDEVFAAALEAGATALRPVQDAPFGDRTGQILDPYGHRWSIATHVEDVDPAELDRRMGTA</sequence>
<comment type="caution">
    <text evidence="2">The sequence shown here is derived from an EMBL/GenBank/DDBJ whole genome shotgun (WGS) entry which is preliminary data.</text>
</comment>
<proteinExistence type="predicted"/>
<name>A0A8J3FL25_9ACTN</name>